<evidence type="ECO:0000313" key="8">
    <source>
        <dbReference type="EMBL" id="PKY66301.1"/>
    </source>
</evidence>
<dbReference type="EMBL" id="PKKJ01000004">
    <property type="protein sequence ID" value="PKY66301.1"/>
    <property type="molecule type" value="Genomic_DNA"/>
</dbReference>
<dbReference type="InterPro" id="IPR011009">
    <property type="entry name" value="Kinase-like_dom_sf"/>
</dbReference>
<evidence type="ECO:0000256" key="1">
    <source>
        <dbReference type="ARBA" id="ARBA00004651"/>
    </source>
</evidence>
<evidence type="ECO:0000256" key="6">
    <source>
        <dbReference type="SAM" id="MobiDB-lite"/>
    </source>
</evidence>
<evidence type="ECO:0000313" key="9">
    <source>
        <dbReference type="Proteomes" id="UP000234545"/>
    </source>
</evidence>
<protein>
    <submittedName>
        <fullName evidence="8">TIGR00374 family protein</fullName>
    </submittedName>
</protein>
<sequence>MEYTEDDVTPAGSGDVSSQTDSVLADHETPENPQNYAESEALADTADTESDVVNNGVDDEAKPHTPGRLPVPVHYADRQTPRRRRREDLFQALFCVFGIAATWAIGVFANATTQGVTEDVLRFRFIREILLLPITLVEGSVVLIAPIAIVVALALRRRISAIAHSVGTAIVAVLVGWALLWATSLLPDDITAPLRVAKAVALLGDTTSTALGINLIVITLCAMFTVAGEMQNMRTVRWAWIGLWVIVFLGVMRSSMTLPSAFISVFIGRIVGSIARWFFGFEDRRASGTDIVSALLDLGLVPVRVVRTDLDTSSEPLSAWSIIEDSRGRLHIQSRDVQTVEYTVNRRPDVDENRHYQVWTVDDQLYEVVALDPGREIVGTLVDVWNNVRLRGISRWISPSLKATTERATLTSLTARKAGVHTPDVAGIAQAGESFISVSQALPPTAPLTSFEADQISDAMLDEAWTQLRAAHRSGISHRDLSQDAVLLDDRGELWIVDWQKGEVATTELNRRIDIAQMLVLLSLAVGSERALESARRTVTPEVLTSCAAVLQGPVLPMSVRQNVRRTDLVENLRAQLMGVESDDEVELTDLQRFRPRTVIMVAVLFTALVVVLGSMNFEDITAAVTQANPWWMALSFGLACLTWVGGAIPLMALSPVKLRFGEAVTAQIGASIATIVAPAGVGPAVVNLRLLKKKKVGTVVAATTVTLQQLIQLAFILLFLLIAMVLNGSSFSVQLPYGTILAVVVVVIAVIAALLSIPQFRKWVWSKIEPTWTQVHPRLIWIVGQPQRLLAILGGNVLMNVGFIGAFWAALAAMGGSMNLLSLALTYLASNSLGSVIPSPGGIGPVEATLTAGLQVAGVPLSIGLPTAVLYRLVTFYGRIPFGWLAMKYMERKDLL</sequence>
<keyword evidence="2" id="KW-1003">Cell membrane</keyword>
<evidence type="ECO:0000256" key="5">
    <source>
        <dbReference type="ARBA" id="ARBA00023136"/>
    </source>
</evidence>
<dbReference type="Gene3D" id="1.10.510.10">
    <property type="entry name" value="Transferase(Phosphotransferase) domain 1"/>
    <property type="match status" value="1"/>
</dbReference>
<organism evidence="8 9">
    <name type="scientific">Schaalia turicensis</name>
    <dbReference type="NCBI Taxonomy" id="131111"/>
    <lineage>
        <taxon>Bacteria</taxon>
        <taxon>Bacillati</taxon>
        <taxon>Actinomycetota</taxon>
        <taxon>Actinomycetes</taxon>
        <taxon>Actinomycetales</taxon>
        <taxon>Actinomycetaceae</taxon>
        <taxon>Schaalia</taxon>
    </lineage>
</organism>
<dbReference type="AlphaFoldDB" id="A0A2I1I5C5"/>
<evidence type="ECO:0000256" key="3">
    <source>
        <dbReference type="ARBA" id="ARBA00022692"/>
    </source>
</evidence>
<dbReference type="PANTHER" id="PTHR39087">
    <property type="entry name" value="UPF0104 MEMBRANE PROTEIN MJ1595"/>
    <property type="match status" value="1"/>
</dbReference>
<dbReference type="OrthoDB" id="5242664at2"/>
<name>A0A2I1I5C5_9ACTO</name>
<keyword evidence="5 7" id="KW-0472">Membrane</keyword>
<feature type="transmembrane region" description="Helical" evidence="7">
    <location>
        <begin position="162"/>
        <end position="186"/>
    </location>
</feature>
<feature type="transmembrane region" description="Helical" evidence="7">
    <location>
        <begin position="129"/>
        <end position="155"/>
    </location>
</feature>
<evidence type="ECO:0000256" key="7">
    <source>
        <dbReference type="SAM" id="Phobius"/>
    </source>
</evidence>
<feature type="transmembrane region" description="Helical" evidence="7">
    <location>
        <begin position="206"/>
        <end position="226"/>
    </location>
</feature>
<feature type="transmembrane region" description="Helical" evidence="7">
    <location>
        <begin position="700"/>
        <end position="726"/>
    </location>
</feature>
<dbReference type="GO" id="GO:0005886">
    <property type="term" value="C:plasma membrane"/>
    <property type="evidence" value="ECO:0007669"/>
    <property type="project" value="UniProtKB-SubCell"/>
</dbReference>
<gene>
    <name evidence="8" type="ORF">CYJ25_04820</name>
</gene>
<dbReference type="PANTHER" id="PTHR39087:SF2">
    <property type="entry name" value="UPF0104 MEMBRANE PROTEIN MJ1595"/>
    <property type="match status" value="1"/>
</dbReference>
<feature type="transmembrane region" description="Helical" evidence="7">
    <location>
        <begin position="599"/>
        <end position="618"/>
    </location>
</feature>
<evidence type="ECO:0000256" key="4">
    <source>
        <dbReference type="ARBA" id="ARBA00022989"/>
    </source>
</evidence>
<feature type="transmembrane region" description="Helical" evidence="7">
    <location>
        <begin position="738"/>
        <end position="758"/>
    </location>
</feature>
<reference evidence="8 9" key="1">
    <citation type="submission" date="2017-12" db="EMBL/GenBank/DDBJ databases">
        <title>Phylogenetic diversity of female urinary microbiome.</title>
        <authorList>
            <person name="Thomas-White K."/>
            <person name="Wolfe A.J."/>
        </authorList>
    </citation>
    <scope>NUCLEOTIDE SEQUENCE [LARGE SCALE GENOMIC DNA]</scope>
    <source>
        <strain evidence="8 9">UMB0250</strain>
    </source>
</reference>
<dbReference type="InterPro" id="IPR022791">
    <property type="entry name" value="L-PG_synthase/AglD"/>
</dbReference>
<feature type="transmembrane region" description="Helical" evidence="7">
    <location>
        <begin position="630"/>
        <end position="654"/>
    </location>
</feature>
<dbReference type="SUPFAM" id="SSF56112">
    <property type="entry name" value="Protein kinase-like (PK-like)"/>
    <property type="match status" value="1"/>
</dbReference>
<feature type="transmembrane region" description="Helical" evidence="7">
    <location>
        <begin position="238"/>
        <end position="255"/>
    </location>
</feature>
<proteinExistence type="predicted"/>
<comment type="subcellular location">
    <subcellularLocation>
        <location evidence="1">Cell membrane</location>
        <topology evidence="1">Multi-pass membrane protein</topology>
    </subcellularLocation>
</comment>
<comment type="caution">
    <text evidence="8">The sequence shown here is derived from an EMBL/GenBank/DDBJ whole genome shotgun (WGS) entry which is preliminary data.</text>
</comment>
<feature type="region of interest" description="Disordered" evidence="6">
    <location>
        <begin position="1"/>
        <end position="80"/>
    </location>
</feature>
<keyword evidence="3 7" id="KW-0812">Transmembrane</keyword>
<dbReference type="Proteomes" id="UP000234545">
    <property type="component" value="Unassembled WGS sequence"/>
</dbReference>
<dbReference type="RefSeq" id="WP_101628065.1">
    <property type="nucleotide sequence ID" value="NZ_PKKJ01000004.1"/>
</dbReference>
<feature type="transmembrane region" description="Helical" evidence="7">
    <location>
        <begin position="790"/>
        <end position="812"/>
    </location>
</feature>
<dbReference type="Pfam" id="PF03706">
    <property type="entry name" value="LPG_synthase_TM"/>
    <property type="match status" value="1"/>
</dbReference>
<evidence type="ECO:0000256" key="2">
    <source>
        <dbReference type="ARBA" id="ARBA00022475"/>
    </source>
</evidence>
<feature type="transmembrane region" description="Helical" evidence="7">
    <location>
        <begin position="89"/>
        <end position="109"/>
    </location>
</feature>
<keyword evidence="4 7" id="KW-1133">Transmembrane helix</keyword>
<accession>A0A2I1I5C5</accession>